<keyword evidence="1" id="KW-0812">Transmembrane</keyword>
<dbReference type="Proteomes" id="UP000887572">
    <property type="component" value="Unplaced"/>
</dbReference>
<feature type="transmembrane region" description="Helical" evidence="1">
    <location>
        <begin position="20"/>
        <end position="38"/>
    </location>
</feature>
<protein>
    <submittedName>
        <fullName evidence="3">Uncharacterized protein</fullName>
    </submittedName>
</protein>
<evidence type="ECO:0000313" key="2">
    <source>
        <dbReference type="Proteomes" id="UP000887572"/>
    </source>
</evidence>
<dbReference type="WBParaSite" id="Gr19_v10_g9604.t1">
    <property type="protein sequence ID" value="Gr19_v10_g9604.t1"/>
    <property type="gene ID" value="Gr19_v10_g9604"/>
</dbReference>
<organism evidence="2 3">
    <name type="scientific">Globodera rostochiensis</name>
    <name type="common">Golden nematode worm</name>
    <name type="synonym">Heterodera rostochiensis</name>
    <dbReference type="NCBI Taxonomy" id="31243"/>
    <lineage>
        <taxon>Eukaryota</taxon>
        <taxon>Metazoa</taxon>
        <taxon>Ecdysozoa</taxon>
        <taxon>Nematoda</taxon>
        <taxon>Chromadorea</taxon>
        <taxon>Rhabditida</taxon>
        <taxon>Tylenchina</taxon>
        <taxon>Tylenchomorpha</taxon>
        <taxon>Tylenchoidea</taxon>
        <taxon>Heteroderidae</taxon>
        <taxon>Heteroderinae</taxon>
        <taxon>Globodera</taxon>
    </lineage>
</organism>
<dbReference type="AlphaFoldDB" id="A0A914ICM4"/>
<evidence type="ECO:0000313" key="3">
    <source>
        <dbReference type="WBParaSite" id="Gr19_v10_g9604.t1"/>
    </source>
</evidence>
<keyword evidence="1" id="KW-1133">Transmembrane helix</keyword>
<accession>A0A914ICM4</accession>
<sequence length="72" mass="8194">MCGRGIFVRQKWEDSKNGICPVLSIVPIFFIICFRGYLFSNDVPPFERRENNLTPDRLVSRNGRGAKSAICS</sequence>
<keyword evidence="2" id="KW-1185">Reference proteome</keyword>
<reference evidence="3" key="1">
    <citation type="submission" date="2022-11" db="UniProtKB">
        <authorList>
            <consortium name="WormBaseParasite"/>
        </authorList>
    </citation>
    <scope>IDENTIFICATION</scope>
</reference>
<proteinExistence type="predicted"/>
<keyword evidence="1" id="KW-0472">Membrane</keyword>
<name>A0A914ICM4_GLORO</name>
<evidence type="ECO:0000256" key="1">
    <source>
        <dbReference type="SAM" id="Phobius"/>
    </source>
</evidence>